<reference evidence="2" key="1">
    <citation type="journal article" date="2023" name="Front. Plant Sci.">
        <title>Chromosomal-level genome assembly of Melastoma candidum provides insights into trichome evolution.</title>
        <authorList>
            <person name="Zhong Y."/>
            <person name="Wu W."/>
            <person name="Sun C."/>
            <person name="Zou P."/>
            <person name="Liu Y."/>
            <person name="Dai S."/>
            <person name="Zhou R."/>
        </authorList>
    </citation>
    <scope>NUCLEOTIDE SEQUENCE [LARGE SCALE GENOMIC DNA]</scope>
</reference>
<keyword evidence="2" id="KW-1185">Reference proteome</keyword>
<gene>
    <name evidence="1" type="ORF">MLD38_008812</name>
</gene>
<dbReference type="Proteomes" id="UP001057402">
    <property type="component" value="Chromosome 3"/>
</dbReference>
<evidence type="ECO:0000313" key="2">
    <source>
        <dbReference type="Proteomes" id="UP001057402"/>
    </source>
</evidence>
<comment type="caution">
    <text evidence="1">The sequence shown here is derived from an EMBL/GenBank/DDBJ whole genome shotgun (WGS) entry which is preliminary data.</text>
</comment>
<accession>A0ACB9RV62</accession>
<proteinExistence type="predicted"/>
<dbReference type="EMBL" id="CM042882">
    <property type="protein sequence ID" value="KAI4382918.1"/>
    <property type="molecule type" value="Genomic_DNA"/>
</dbReference>
<name>A0ACB9RV62_9MYRT</name>
<organism evidence="1 2">
    <name type="scientific">Melastoma candidum</name>
    <dbReference type="NCBI Taxonomy" id="119954"/>
    <lineage>
        <taxon>Eukaryota</taxon>
        <taxon>Viridiplantae</taxon>
        <taxon>Streptophyta</taxon>
        <taxon>Embryophyta</taxon>
        <taxon>Tracheophyta</taxon>
        <taxon>Spermatophyta</taxon>
        <taxon>Magnoliopsida</taxon>
        <taxon>eudicotyledons</taxon>
        <taxon>Gunneridae</taxon>
        <taxon>Pentapetalae</taxon>
        <taxon>rosids</taxon>
        <taxon>malvids</taxon>
        <taxon>Myrtales</taxon>
        <taxon>Melastomataceae</taxon>
        <taxon>Melastomatoideae</taxon>
        <taxon>Melastomateae</taxon>
        <taxon>Melastoma</taxon>
    </lineage>
</organism>
<sequence length="171" mass="18860">MKSGRKNLRRAVDEREVTLSEGQSVMKAVSIRGSNIIEVMDSQGNTLLALLPAKFQKTLWVGRGSFVVVDDSGKEKALESGSKVGCIVSRVLFYEQVRELQKSADWPEVFRSSTADSQKMLPVEKAEESKVETDSSDDEGVPPLEPNTNRLRPQQLEPDESDPDSSSDSDS</sequence>
<evidence type="ECO:0000313" key="1">
    <source>
        <dbReference type="EMBL" id="KAI4382918.1"/>
    </source>
</evidence>
<protein>
    <submittedName>
        <fullName evidence="1">Uncharacterized protein</fullName>
    </submittedName>
</protein>